<keyword evidence="1 2" id="KW-0129">CBS domain</keyword>
<feature type="domain" description="CBS" evidence="3">
    <location>
        <begin position="233"/>
        <end position="283"/>
    </location>
</feature>
<name>A0ABD5XH59_9EURY</name>
<sequence length="283" mass="30702">MNVEDVMTSSEDVVTVEVPGTRDDALEYLQEREFSSVPAVKDTDNGEQFRGIVSRSSLIKRPDEDQLALLAEDVPSAAAEESVSTVADRMLSESERRVPVLDDEAFVGIVTITDIVRAIARGAVDDGIEVSSVAGETVNCVYSETPLHVAERELAHASVPYGVVLDDDGEMTGMLTEVDIIEVARVVEGEEDVGESIANQDDEWAWEGIKAVGNSYMPTRNVEIPNGPVEAFMTDDIISVSNRRPVCEAAQLMIEHDIEQIPIASGGRLAGIVQDMDLLEAIR</sequence>
<dbReference type="SMART" id="SM00116">
    <property type="entry name" value="CBS"/>
    <property type="match status" value="4"/>
</dbReference>
<protein>
    <submittedName>
        <fullName evidence="4">CBS domain-containing protein</fullName>
    </submittedName>
</protein>
<organism evidence="4 5">
    <name type="scientific">Halovenus rubra</name>
    <dbReference type="NCBI Taxonomy" id="869890"/>
    <lineage>
        <taxon>Archaea</taxon>
        <taxon>Methanobacteriati</taxon>
        <taxon>Methanobacteriota</taxon>
        <taxon>Stenosarchaea group</taxon>
        <taxon>Halobacteria</taxon>
        <taxon>Halobacteriales</taxon>
        <taxon>Haloarculaceae</taxon>
        <taxon>Halovenus</taxon>
    </lineage>
</organism>
<dbReference type="InterPro" id="IPR046342">
    <property type="entry name" value="CBS_dom_sf"/>
</dbReference>
<evidence type="ECO:0000259" key="3">
    <source>
        <dbReference type="PROSITE" id="PS51371"/>
    </source>
</evidence>
<dbReference type="PANTHER" id="PTHR43080:SF29">
    <property type="entry name" value="OS02G0818000 PROTEIN"/>
    <property type="match status" value="1"/>
</dbReference>
<evidence type="ECO:0000256" key="1">
    <source>
        <dbReference type="ARBA" id="ARBA00023122"/>
    </source>
</evidence>
<dbReference type="EMBL" id="JBHSZQ010000051">
    <property type="protein sequence ID" value="MFC7127607.1"/>
    <property type="molecule type" value="Genomic_DNA"/>
</dbReference>
<dbReference type="CDD" id="cd04614">
    <property type="entry name" value="CBS_pair_arch2_repeat2"/>
    <property type="match status" value="1"/>
</dbReference>
<dbReference type="InterPro" id="IPR000644">
    <property type="entry name" value="CBS_dom"/>
</dbReference>
<gene>
    <name evidence="4" type="ORF">ACFQJ7_16560</name>
</gene>
<dbReference type="Proteomes" id="UP001596414">
    <property type="component" value="Unassembled WGS sequence"/>
</dbReference>
<dbReference type="PROSITE" id="PS51371">
    <property type="entry name" value="CBS"/>
    <property type="match status" value="3"/>
</dbReference>
<dbReference type="RefSeq" id="WP_267635671.1">
    <property type="nucleotide sequence ID" value="NZ_JAODIY010000001.1"/>
</dbReference>
<feature type="domain" description="CBS" evidence="3">
    <location>
        <begin position="70"/>
        <end position="127"/>
    </location>
</feature>
<evidence type="ECO:0000313" key="5">
    <source>
        <dbReference type="Proteomes" id="UP001596414"/>
    </source>
</evidence>
<dbReference type="PANTHER" id="PTHR43080">
    <property type="entry name" value="CBS DOMAIN-CONTAINING PROTEIN CBSX3, MITOCHONDRIAL"/>
    <property type="match status" value="1"/>
</dbReference>
<evidence type="ECO:0000256" key="2">
    <source>
        <dbReference type="PROSITE-ProRule" id="PRU00703"/>
    </source>
</evidence>
<proteinExistence type="predicted"/>
<dbReference type="AlphaFoldDB" id="A0ABD5XH59"/>
<dbReference type="InterPro" id="IPR051257">
    <property type="entry name" value="Diverse_CBS-Domain"/>
</dbReference>
<accession>A0ABD5XH59</accession>
<evidence type="ECO:0000313" key="4">
    <source>
        <dbReference type="EMBL" id="MFC7127607.1"/>
    </source>
</evidence>
<comment type="caution">
    <text evidence="4">The sequence shown here is derived from an EMBL/GenBank/DDBJ whole genome shotgun (WGS) entry which is preliminary data.</text>
</comment>
<feature type="domain" description="CBS" evidence="3">
    <location>
        <begin position="7"/>
        <end position="69"/>
    </location>
</feature>
<reference evidence="4 5" key="1">
    <citation type="journal article" date="2014" name="Int. J. Syst. Evol. Microbiol.">
        <title>Complete genome sequence of Corynebacterium casei LMG S-19264T (=DSM 44701T), isolated from a smear-ripened cheese.</title>
        <authorList>
            <consortium name="US DOE Joint Genome Institute (JGI-PGF)"/>
            <person name="Walter F."/>
            <person name="Albersmeier A."/>
            <person name="Kalinowski J."/>
            <person name="Ruckert C."/>
        </authorList>
    </citation>
    <scope>NUCLEOTIDE SEQUENCE [LARGE SCALE GENOMIC DNA]</scope>
    <source>
        <strain evidence="4 5">CGMCC 4.7215</strain>
    </source>
</reference>
<dbReference type="Pfam" id="PF00571">
    <property type="entry name" value="CBS"/>
    <property type="match status" value="4"/>
</dbReference>
<dbReference type="SUPFAM" id="SSF54631">
    <property type="entry name" value="CBS-domain pair"/>
    <property type="match status" value="2"/>
</dbReference>
<dbReference type="Gene3D" id="3.10.580.10">
    <property type="entry name" value="CBS-domain"/>
    <property type="match status" value="3"/>
</dbReference>